<dbReference type="PANTHER" id="PTHR34701:SF1">
    <property type="entry name" value="TRANSCRIPTIONAL REGULATOR MRAZ"/>
    <property type="match status" value="1"/>
</dbReference>
<accession>A0A382KRC4</accession>
<keyword evidence="5" id="KW-0238">DNA-binding</keyword>
<dbReference type="GO" id="GO:2000143">
    <property type="term" value="P:negative regulation of DNA-templated transcription initiation"/>
    <property type="evidence" value="ECO:0007669"/>
    <property type="project" value="TreeGrafter"/>
</dbReference>
<gene>
    <name evidence="8" type="ORF">METZ01_LOCUS278867</name>
</gene>
<dbReference type="Gene3D" id="3.40.1550.20">
    <property type="entry name" value="Transcriptional regulator MraZ domain"/>
    <property type="match status" value="1"/>
</dbReference>
<feature type="domain" description="SpoVT-AbrB" evidence="7">
    <location>
        <begin position="87"/>
        <end position="130"/>
    </location>
</feature>
<dbReference type="HAMAP" id="MF_01008">
    <property type="entry name" value="MraZ"/>
    <property type="match status" value="1"/>
</dbReference>
<evidence type="ECO:0000256" key="4">
    <source>
        <dbReference type="ARBA" id="ARBA00023015"/>
    </source>
</evidence>
<dbReference type="EMBL" id="UINC01081808">
    <property type="protein sequence ID" value="SVC26013.1"/>
    <property type="molecule type" value="Genomic_DNA"/>
</dbReference>
<evidence type="ECO:0000256" key="1">
    <source>
        <dbReference type="ARBA" id="ARBA00013860"/>
    </source>
</evidence>
<dbReference type="GO" id="GO:0000976">
    <property type="term" value="F:transcription cis-regulatory region binding"/>
    <property type="evidence" value="ECO:0007669"/>
    <property type="project" value="TreeGrafter"/>
</dbReference>
<dbReference type="InterPro" id="IPR035642">
    <property type="entry name" value="MraZ_N"/>
</dbReference>
<dbReference type="InterPro" id="IPR035644">
    <property type="entry name" value="MraZ_C"/>
</dbReference>
<organism evidence="8">
    <name type="scientific">marine metagenome</name>
    <dbReference type="NCBI Taxonomy" id="408172"/>
    <lineage>
        <taxon>unclassified sequences</taxon>
        <taxon>metagenomes</taxon>
        <taxon>ecological metagenomes</taxon>
    </lineage>
</organism>
<dbReference type="CDD" id="cd16321">
    <property type="entry name" value="MraZ_C"/>
    <property type="match status" value="1"/>
</dbReference>
<evidence type="ECO:0000256" key="6">
    <source>
        <dbReference type="ARBA" id="ARBA00023163"/>
    </source>
</evidence>
<keyword evidence="4" id="KW-0805">Transcription regulation</keyword>
<keyword evidence="3" id="KW-0677">Repeat</keyword>
<dbReference type="InterPro" id="IPR003444">
    <property type="entry name" value="MraZ"/>
</dbReference>
<evidence type="ECO:0000313" key="8">
    <source>
        <dbReference type="EMBL" id="SVC26013.1"/>
    </source>
</evidence>
<dbReference type="GO" id="GO:0003700">
    <property type="term" value="F:DNA-binding transcription factor activity"/>
    <property type="evidence" value="ECO:0007669"/>
    <property type="project" value="InterPro"/>
</dbReference>
<dbReference type="InterPro" id="IPR037914">
    <property type="entry name" value="SpoVT-AbrB_sf"/>
</dbReference>
<keyword evidence="6" id="KW-0804">Transcription</keyword>
<evidence type="ECO:0000256" key="2">
    <source>
        <dbReference type="ARBA" id="ARBA00022490"/>
    </source>
</evidence>
<keyword evidence="2" id="KW-0963">Cytoplasm</keyword>
<name>A0A382KRC4_9ZZZZ</name>
<dbReference type="PANTHER" id="PTHR34701">
    <property type="entry name" value="TRANSCRIPTIONAL REGULATOR MRAZ"/>
    <property type="match status" value="1"/>
</dbReference>
<evidence type="ECO:0000259" key="7">
    <source>
        <dbReference type="PROSITE" id="PS51740"/>
    </source>
</evidence>
<dbReference type="CDD" id="cd16320">
    <property type="entry name" value="MraZ_N"/>
    <property type="match status" value="1"/>
</dbReference>
<dbReference type="InterPro" id="IPR038619">
    <property type="entry name" value="MraZ_sf"/>
</dbReference>
<evidence type="ECO:0000256" key="3">
    <source>
        <dbReference type="ARBA" id="ARBA00022737"/>
    </source>
</evidence>
<dbReference type="PROSITE" id="PS51740">
    <property type="entry name" value="SPOVT_ABRB"/>
    <property type="match status" value="2"/>
</dbReference>
<dbReference type="AlphaFoldDB" id="A0A382KRC4"/>
<reference evidence="8" key="1">
    <citation type="submission" date="2018-05" db="EMBL/GenBank/DDBJ databases">
        <authorList>
            <person name="Lanie J.A."/>
            <person name="Ng W.-L."/>
            <person name="Kazmierczak K.M."/>
            <person name="Andrzejewski T.M."/>
            <person name="Davidsen T.M."/>
            <person name="Wayne K.J."/>
            <person name="Tettelin H."/>
            <person name="Glass J.I."/>
            <person name="Rusch D."/>
            <person name="Podicherti R."/>
            <person name="Tsui H.-C.T."/>
            <person name="Winkler M.E."/>
        </authorList>
    </citation>
    <scope>NUCLEOTIDE SEQUENCE</scope>
</reference>
<dbReference type="SUPFAM" id="SSF89447">
    <property type="entry name" value="AbrB/MazE/MraZ-like"/>
    <property type="match status" value="1"/>
</dbReference>
<proteinExistence type="inferred from homology"/>
<sequence length="155" mass="17874">MKNKLHISFTGEYYNSLDQKNRLNIPAKFRKVLDPVNDRTFVLTRGFDQCLVLYPLEDWSQVEAQLRKLSSIRGKHRNFVRSVTRYATAVQYDGQGRIQIPDSLLGYSGIEKEAAVIGMINKIELWDPSTLSKQDAREDDVSDKDFDDLANEINF</sequence>
<dbReference type="Pfam" id="PF02381">
    <property type="entry name" value="MraZ"/>
    <property type="match status" value="2"/>
</dbReference>
<dbReference type="InterPro" id="IPR007159">
    <property type="entry name" value="SpoVT-AbrB_dom"/>
</dbReference>
<evidence type="ECO:0000256" key="5">
    <source>
        <dbReference type="ARBA" id="ARBA00023125"/>
    </source>
</evidence>
<feature type="domain" description="SpoVT-AbrB" evidence="7">
    <location>
        <begin position="12"/>
        <end position="58"/>
    </location>
</feature>
<protein>
    <recommendedName>
        <fullName evidence="1">Transcriptional regulator MraZ</fullName>
    </recommendedName>
</protein>
<dbReference type="NCBIfam" id="TIGR00242">
    <property type="entry name" value="division/cell wall cluster transcriptional repressor MraZ"/>
    <property type="match status" value="1"/>
</dbReference>
<dbReference type="InterPro" id="IPR020603">
    <property type="entry name" value="MraZ_dom"/>
</dbReference>